<name>V7I7Z3_9CLOT</name>
<reference evidence="2 3" key="1">
    <citation type="journal article" date="2014" name="Genome Announc.">
        <title>Genome Sequence of Youngiibacter fragilis, the Type Strain of the Genus Youngiibacter.</title>
        <authorList>
            <person name="Wawrik C.B."/>
            <person name="Callaghan A.V."/>
            <person name="Stamps B.W."/>
            <person name="Wawrik B."/>
        </authorList>
    </citation>
    <scope>NUCLEOTIDE SEQUENCE [LARGE SCALE GENOMIC DNA]</scope>
    <source>
        <strain evidence="2 3">232.1</strain>
    </source>
</reference>
<dbReference type="PATRIC" id="fig|994573.3.peg.1242"/>
<accession>V7I7Z3</accession>
<dbReference type="EMBL" id="AXUN02000116">
    <property type="protein sequence ID" value="ETA81401.1"/>
    <property type="molecule type" value="Genomic_DNA"/>
</dbReference>
<keyword evidence="1" id="KW-0812">Transmembrane</keyword>
<keyword evidence="3" id="KW-1185">Reference proteome</keyword>
<dbReference type="RefSeq" id="WP_023386360.1">
    <property type="nucleotide sequence ID" value="NZ_AXUN02000116.1"/>
</dbReference>
<dbReference type="eggNOG" id="COG3847">
    <property type="taxonomic scope" value="Bacteria"/>
</dbReference>
<evidence type="ECO:0000256" key="1">
    <source>
        <dbReference type="SAM" id="Phobius"/>
    </source>
</evidence>
<comment type="caution">
    <text evidence="2">The sequence shown here is derived from an EMBL/GenBank/DDBJ whole genome shotgun (WGS) entry which is preliminary data.</text>
</comment>
<keyword evidence="1" id="KW-1133">Transmembrane helix</keyword>
<protein>
    <submittedName>
        <fullName evidence="2">Flp/Fap pilin protein</fullName>
    </submittedName>
</protein>
<dbReference type="InterPro" id="IPR007047">
    <property type="entry name" value="Flp_Fap"/>
</dbReference>
<dbReference type="Proteomes" id="UP000017747">
    <property type="component" value="Unassembled WGS sequence"/>
</dbReference>
<feature type="transmembrane region" description="Helical" evidence="1">
    <location>
        <begin position="20"/>
        <end position="45"/>
    </location>
</feature>
<dbReference type="AlphaFoldDB" id="V7I7Z3"/>
<evidence type="ECO:0000313" key="3">
    <source>
        <dbReference type="Proteomes" id="UP000017747"/>
    </source>
</evidence>
<evidence type="ECO:0000313" key="2">
    <source>
        <dbReference type="EMBL" id="ETA81401.1"/>
    </source>
</evidence>
<dbReference type="STRING" id="994573.T472_0206640"/>
<dbReference type="Pfam" id="PF04964">
    <property type="entry name" value="Flp_Fap"/>
    <property type="match status" value="1"/>
</dbReference>
<keyword evidence="1" id="KW-0472">Membrane</keyword>
<proteinExistence type="predicted"/>
<sequence length="61" mass="6400">MELFKRLWNDEEGQGMVEYGLIIALVSIAVIGLLIALGGQLGTIFTNITNGLKGTPPPSAG</sequence>
<gene>
    <name evidence="2" type="ORF">T472_0206640</name>
</gene>
<organism evidence="2 3">
    <name type="scientific">Youngiibacter fragilis 232.1</name>
    <dbReference type="NCBI Taxonomy" id="994573"/>
    <lineage>
        <taxon>Bacteria</taxon>
        <taxon>Bacillati</taxon>
        <taxon>Bacillota</taxon>
        <taxon>Clostridia</taxon>
        <taxon>Eubacteriales</taxon>
        <taxon>Clostridiaceae</taxon>
        <taxon>Youngiibacter</taxon>
    </lineage>
</organism>